<accession>A0A918F9H4</accession>
<reference evidence="2" key="2">
    <citation type="submission" date="2020-09" db="EMBL/GenBank/DDBJ databases">
        <authorList>
            <person name="Sun Q."/>
            <person name="Ohkuma M."/>
        </authorList>
    </citation>
    <scope>NUCLEOTIDE SEQUENCE</scope>
    <source>
        <strain evidence="2">JCM 3346</strain>
    </source>
</reference>
<evidence type="ECO:0000256" key="1">
    <source>
        <dbReference type="SAM" id="MobiDB-lite"/>
    </source>
</evidence>
<reference evidence="2" key="1">
    <citation type="journal article" date="2014" name="Int. J. Syst. Evol. Microbiol.">
        <title>Complete genome sequence of Corynebacterium casei LMG S-19264T (=DSM 44701T), isolated from a smear-ripened cheese.</title>
        <authorList>
            <consortium name="US DOE Joint Genome Institute (JGI-PGF)"/>
            <person name="Walter F."/>
            <person name="Albersmeier A."/>
            <person name="Kalinowski J."/>
            <person name="Ruckert C."/>
        </authorList>
    </citation>
    <scope>NUCLEOTIDE SEQUENCE</scope>
    <source>
        <strain evidence="2">JCM 3346</strain>
    </source>
</reference>
<proteinExistence type="predicted"/>
<sequence>MGWDSNAERSAVRLVGAPPPPPGEFDVAEDASVSVLGRLPVDSLVDALADSPRVVPWEADVVVAVVDDERSLHGLPGWLRECGVVAPVWVVHGGVQGPAPGADAVRGVMRDAGYGALAVSRVTAAWSATRFAMPA</sequence>
<dbReference type="RefSeq" id="WP_189083553.1">
    <property type="nucleotide sequence ID" value="NZ_BMRJ01000001.1"/>
</dbReference>
<keyword evidence="3" id="KW-1185">Reference proteome</keyword>
<dbReference type="Proteomes" id="UP000610303">
    <property type="component" value="Unassembled WGS sequence"/>
</dbReference>
<dbReference type="EMBL" id="BMRJ01000001">
    <property type="protein sequence ID" value="GGR13918.1"/>
    <property type="molecule type" value="Genomic_DNA"/>
</dbReference>
<name>A0A918F9H4_AGRME</name>
<protein>
    <submittedName>
        <fullName evidence="2">Uncharacterized protein</fullName>
    </submittedName>
</protein>
<feature type="region of interest" description="Disordered" evidence="1">
    <location>
        <begin position="1"/>
        <end position="22"/>
    </location>
</feature>
<feature type="compositionally biased region" description="Basic and acidic residues" evidence="1">
    <location>
        <begin position="1"/>
        <end position="11"/>
    </location>
</feature>
<comment type="caution">
    <text evidence="2">The sequence shown here is derived from an EMBL/GenBank/DDBJ whole genome shotgun (WGS) entry which is preliminary data.</text>
</comment>
<dbReference type="AlphaFoldDB" id="A0A918F9H4"/>
<evidence type="ECO:0000313" key="2">
    <source>
        <dbReference type="EMBL" id="GGR13918.1"/>
    </source>
</evidence>
<evidence type="ECO:0000313" key="3">
    <source>
        <dbReference type="Proteomes" id="UP000610303"/>
    </source>
</evidence>
<organism evidence="2 3">
    <name type="scientific">Agromyces mediolanus</name>
    <name type="common">Corynebacterium mediolanum</name>
    <dbReference type="NCBI Taxonomy" id="41986"/>
    <lineage>
        <taxon>Bacteria</taxon>
        <taxon>Bacillati</taxon>
        <taxon>Actinomycetota</taxon>
        <taxon>Actinomycetes</taxon>
        <taxon>Micrococcales</taxon>
        <taxon>Microbacteriaceae</taxon>
        <taxon>Agromyces</taxon>
    </lineage>
</organism>
<gene>
    <name evidence="2" type="ORF">GCM10010196_03090</name>
</gene>